<evidence type="ECO:0000313" key="2">
    <source>
        <dbReference type="Proteomes" id="UP001589830"/>
    </source>
</evidence>
<dbReference type="EMBL" id="JBHLTW010000026">
    <property type="protein sequence ID" value="MFC0595740.1"/>
    <property type="molecule type" value="Genomic_DNA"/>
</dbReference>
<comment type="caution">
    <text evidence="1">The sequence shown here is derived from an EMBL/GenBank/DDBJ whole genome shotgun (WGS) entry which is preliminary data.</text>
</comment>
<accession>A0ABV6Q0V7</accession>
<proteinExistence type="predicted"/>
<organism evidence="1 2">
    <name type="scientific">Thermus composti</name>
    <dbReference type="NCBI Taxonomy" id="532059"/>
    <lineage>
        <taxon>Bacteria</taxon>
        <taxon>Thermotogati</taxon>
        <taxon>Deinococcota</taxon>
        <taxon>Deinococci</taxon>
        <taxon>Thermales</taxon>
        <taxon>Thermaceae</taxon>
        <taxon>Thermus</taxon>
    </lineage>
</organism>
<protein>
    <submittedName>
        <fullName evidence="1">Uncharacterized protein</fullName>
    </submittedName>
</protein>
<dbReference type="RefSeq" id="WP_268239083.1">
    <property type="nucleotide sequence ID" value="NZ_BMPJ01000030.1"/>
</dbReference>
<evidence type="ECO:0000313" key="1">
    <source>
        <dbReference type="EMBL" id="MFC0595740.1"/>
    </source>
</evidence>
<sequence>MGLRGGLLGPGHHRLGGHGLFQNGVQAPLFQGHGVDLLGLPL</sequence>
<name>A0ABV6Q0V7_9DEIN</name>
<gene>
    <name evidence="1" type="ORF">ACFFFP_06115</name>
</gene>
<dbReference type="Proteomes" id="UP001589830">
    <property type="component" value="Unassembled WGS sequence"/>
</dbReference>
<reference evidence="1 2" key="1">
    <citation type="submission" date="2024-09" db="EMBL/GenBank/DDBJ databases">
        <authorList>
            <person name="Sun Q."/>
            <person name="Mori K."/>
        </authorList>
    </citation>
    <scope>NUCLEOTIDE SEQUENCE [LARGE SCALE GENOMIC DNA]</scope>
    <source>
        <strain evidence="1 2">NCAIM B.02340</strain>
    </source>
</reference>
<keyword evidence="2" id="KW-1185">Reference proteome</keyword>